<keyword evidence="4 5" id="KW-0472">Membrane</keyword>
<name>A0ABU8BQ03_9RHOB</name>
<dbReference type="InterPro" id="IPR001129">
    <property type="entry name" value="Membr-assoc_MAPEG"/>
</dbReference>
<dbReference type="InterPro" id="IPR023352">
    <property type="entry name" value="MAPEG-like_dom_sf"/>
</dbReference>
<protein>
    <submittedName>
        <fullName evidence="6">MAPEG family protein</fullName>
    </submittedName>
</protein>
<proteinExistence type="predicted"/>
<keyword evidence="7" id="KW-1185">Reference proteome</keyword>
<dbReference type="PANTHER" id="PTHR35814:SF1">
    <property type="entry name" value="GLUTATHIONE S-TRANSFERASE-RELATED"/>
    <property type="match status" value="1"/>
</dbReference>
<evidence type="ECO:0000313" key="7">
    <source>
        <dbReference type="Proteomes" id="UP001431963"/>
    </source>
</evidence>
<comment type="caution">
    <text evidence="6">The sequence shown here is derived from an EMBL/GenBank/DDBJ whole genome shotgun (WGS) entry which is preliminary data.</text>
</comment>
<dbReference type="RefSeq" id="WP_335418398.1">
    <property type="nucleotide sequence ID" value="NZ_JBALHR010000001.1"/>
</dbReference>
<organism evidence="6 7">
    <name type="scientific">Gemmobacter denitrificans</name>
    <dbReference type="NCBI Taxonomy" id="3123040"/>
    <lineage>
        <taxon>Bacteria</taxon>
        <taxon>Pseudomonadati</taxon>
        <taxon>Pseudomonadota</taxon>
        <taxon>Alphaproteobacteria</taxon>
        <taxon>Rhodobacterales</taxon>
        <taxon>Paracoccaceae</taxon>
        <taxon>Gemmobacter</taxon>
    </lineage>
</organism>
<feature type="transmembrane region" description="Helical" evidence="5">
    <location>
        <begin position="107"/>
        <end position="128"/>
    </location>
</feature>
<gene>
    <name evidence="6" type="ORF">V6590_01340</name>
</gene>
<evidence type="ECO:0000256" key="5">
    <source>
        <dbReference type="SAM" id="Phobius"/>
    </source>
</evidence>
<evidence type="ECO:0000313" key="6">
    <source>
        <dbReference type="EMBL" id="MEH7826784.1"/>
    </source>
</evidence>
<dbReference type="Proteomes" id="UP001431963">
    <property type="component" value="Unassembled WGS sequence"/>
</dbReference>
<keyword evidence="3 5" id="KW-1133">Transmembrane helix</keyword>
<dbReference type="PANTHER" id="PTHR35814">
    <property type="match status" value="1"/>
</dbReference>
<dbReference type="Pfam" id="PF01124">
    <property type="entry name" value="MAPEG"/>
    <property type="match status" value="1"/>
</dbReference>
<evidence type="ECO:0000256" key="2">
    <source>
        <dbReference type="ARBA" id="ARBA00022692"/>
    </source>
</evidence>
<evidence type="ECO:0000256" key="1">
    <source>
        <dbReference type="ARBA" id="ARBA00004370"/>
    </source>
</evidence>
<reference evidence="6" key="1">
    <citation type="submission" date="2024-02" db="EMBL/GenBank/DDBJ databases">
        <title>Genome sequences of strain Gemmobacter sp. JM10B15.</title>
        <authorList>
            <person name="Zhang M."/>
        </authorList>
    </citation>
    <scope>NUCLEOTIDE SEQUENCE</scope>
    <source>
        <strain evidence="6">JM10B15</strain>
    </source>
</reference>
<evidence type="ECO:0000256" key="4">
    <source>
        <dbReference type="ARBA" id="ARBA00023136"/>
    </source>
</evidence>
<keyword evidence="2 5" id="KW-0812">Transmembrane</keyword>
<comment type="subcellular location">
    <subcellularLocation>
        <location evidence="1">Membrane</location>
    </subcellularLocation>
</comment>
<accession>A0ABU8BQ03</accession>
<dbReference type="SUPFAM" id="SSF161084">
    <property type="entry name" value="MAPEG domain-like"/>
    <property type="match status" value="1"/>
</dbReference>
<dbReference type="EMBL" id="JBALHR010000001">
    <property type="protein sequence ID" value="MEH7826784.1"/>
    <property type="molecule type" value="Genomic_DNA"/>
</dbReference>
<feature type="transmembrane region" description="Helical" evidence="5">
    <location>
        <begin position="61"/>
        <end position="87"/>
    </location>
</feature>
<dbReference type="Gene3D" id="1.20.120.550">
    <property type="entry name" value="Membrane associated eicosanoid/glutathione metabolism-like domain"/>
    <property type="match status" value="1"/>
</dbReference>
<evidence type="ECO:0000256" key="3">
    <source>
        <dbReference type="ARBA" id="ARBA00022989"/>
    </source>
</evidence>
<sequence length="130" mass="13965">MTTLAVTPLYALPLAAIFLVLWFNVTRTRAALNISIGDGGNDSLHERIRCHGNFVEWVPMLLILLIVAELVGAGAFWLHLAGGLTVLGRVAHPFGLKARQATHVMRIVGNSTNIAALLILIVLLALALPL</sequence>